<gene>
    <name evidence="2" type="ORF">AACH06_26825</name>
</gene>
<keyword evidence="3" id="KW-1185">Reference proteome</keyword>
<evidence type="ECO:0008006" key="4">
    <source>
        <dbReference type="Google" id="ProtNLM"/>
    </source>
</evidence>
<feature type="chain" id="PRO_5046946059" description="HAF repeat-containing protein" evidence="1">
    <location>
        <begin position="27"/>
        <end position="338"/>
    </location>
</feature>
<evidence type="ECO:0000313" key="2">
    <source>
        <dbReference type="EMBL" id="MEK8034459.1"/>
    </source>
</evidence>
<proteinExistence type="predicted"/>
<accession>A0ABU9BXH6</accession>
<dbReference type="RefSeq" id="WP_341428888.1">
    <property type="nucleotide sequence ID" value="NZ_JBBUTG010000029.1"/>
</dbReference>
<sequence length="338" mass="35397">MSYPMRSALIRAAAFVAMYGVSAAMAASAYRVDPVLRTKDLVPVTPIAVNEKGDSAGYASDLSEHEQCGYRVMGGKVMKLTGSGGALIVGMNRKGDVVGTVDDLVNGLKAGMRHVVVWHADGTREDLGELGAPSGINAAGQVVGTRSTPDQKAEAFVYDHGRLTVLTGYDGESTYAEAINDAGWVVGGASIGQTTHAAMWKDGVFYDLGTLGGDNGWAYGINARGHVIGQADDTEGRNRGFFYDGVGMLTLQTAGGRDLLPEGINARDVVVGHDRSGVGLVWANGETRKVSHLMDGSVDDWGGLSSPSAISDAGHLVGYGTYGKQGRLRAYIATPLIR</sequence>
<keyword evidence="1" id="KW-0732">Signal</keyword>
<evidence type="ECO:0000313" key="3">
    <source>
        <dbReference type="Proteomes" id="UP001371218"/>
    </source>
</evidence>
<protein>
    <recommendedName>
        <fullName evidence="4">HAF repeat-containing protein</fullName>
    </recommendedName>
</protein>
<evidence type="ECO:0000256" key="1">
    <source>
        <dbReference type="SAM" id="SignalP"/>
    </source>
</evidence>
<name>A0ABU9BXH6_9BURK</name>
<reference evidence="2 3" key="1">
    <citation type="submission" date="2024-04" db="EMBL/GenBank/DDBJ databases">
        <title>Novel species of the genus Ideonella isolated from streams.</title>
        <authorList>
            <person name="Lu H."/>
        </authorList>
    </citation>
    <scope>NUCLEOTIDE SEQUENCE [LARGE SCALE GENOMIC DNA]</scope>
    <source>
        <strain evidence="2 3">DXS29W</strain>
    </source>
</reference>
<dbReference type="Proteomes" id="UP001371218">
    <property type="component" value="Unassembled WGS sequence"/>
</dbReference>
<dbReference type="EMBL" id="JBBUTG010000029">
    <property type="protein sequence ID" value="MEK8034459.1"/>
    <property type="molecule type" value="Genomic_DNA"/>
</dbReference>
<comment type="caution">
    <text evidence="2">The sequence shown here is derived from an EMBL/GenBank/DDBJ whole genome shotgun (WGS) entry which is preliminary data.</text>
</comment>
<feature type="signal peptide" evidence="1">
    <location>
        <begin position="1"/>
        <end position="26"/>
    </location>
</feature>
<dbReference type="InterPro" id="IPR014262">
    <property type="entry name" value="HAF_rpt"/>
</dbReference>
<dbReference type="NCBIfam" id="TIGR02913">
    <property type="entry name" value="HAF_rpt"/>
    <property type="match status" value="3"/>
</dbReference>
<organism evidence="2 3">
    <name type="scientific">Ideonella lacteola</name>
    <dbReference type="NCBI Taxonomy" id="2984193"/>
    <lineage>
        <taxon>Bacteria</taxon>
        <taxon>Pseudomonadati</taxon>
        <taxon>Pseudomonadota</taxon>
        <taxon>Betaproteobacteria</taxon>
        <taxon>Burkholderiales</taxon>
        <taxon>Sphaerotilaceae</taxon>
        <taxon>Ideonella</taxon>
    </lineage>
</organism>